<evidence type="ECO:0000256" key="3">
    <source>
        <dbReference type="ARBA" id="ARBA00022771"/>
    </source>
</evidence>
<evidence type="ECO:0000313" key="9">
    <source>
        <dbReference type="Proteomes" id="UP000053201"/>
    </source>
</evidence>
<dbReference type="GeneID" id="27691648"/>
<keyword evidence="3 5" id="KW-0863">Zinc-finger</keyword>
<feature type="region of interest" description="Disordered" evidence="6">
    <location>
        <begin position="29"/>
        <end position="105"/>
    </location>
</feature>
<keyword evidence="9" id="KW-1185">Reference proteome</keyword>
<evidence type="ECO:0000256" key="2">
    <source>
        <dbReference type="ARBA" id="ARBA00022737"/>
    </source>
</evidence>
<dbReference type="Pfam" id="PF00096">
    <property type="entry name" value="zf-C2H2"/>
    <property type="match status" value="2"/>
</dbReference>
<dbReference type="Proteomes" id="UP000053201">
    <property type="component" value="Unassembled WGS sequence"/>
</dbReference>
<evidence type="ECO:0000256" key="4">
    <source>
        <dbReference type="ARBA" id="ARBA00022833"/>
    </source>
</evidence>
<dbReference type="InParanoid" id="A0A0L0H3R1"/>
<feature type="compositionally biased region" description="Polar residues" evidence="6">
    <location>
        <begin position="60"/>
        <end position="73"/>
    </location>
</feature>
<feature type="compositionally biased region" description="Basic residues" evidence="6">
    <location>
        <begin position="164"/>
        <end position="174"/>
    </location>
</feature>
<feature type="domain" description="C2H2-type" evidence="7">
    <location>
        <begin position="327"/>
        <end position="356"/>
    </location>
</feature>
<dbReference type="InterPro" id="IPR013087">
    <property type="entry name" value="Znf_C2H2_type"/>
</dbReference>
<feature type="domain" description="C2H2-type" evidence="7">
    <location>
        <begin position="357"/>
        <end position="386"/>
    </location>
</feature>
<dbReference type="PROSITE" id="PS50157">
    <property type="entry name" value="ZINC_FINGER_C2H2_2"/>
    <property type="match status" value="2"/>
</dbReference>
<keyword evidence="1" id="KW-0479">Metal-binding</keyword>
<feature type="region of interest" description="Disordered" evidence="6">
    <location>
        <begin position="121"/>
        <end position="215"/>
    </location>
</feature>
<dbReference type="Gene3D" id="3.30.160.60">
    <property type="entry name" value="Classic Zinc Finger"/>
    <property type="match status" value="2"/>
</dbReference>
<feature type="compositionally biased region" description="Basic residues" evidence="6">
    <location>
        <begin position="205"/>
        <end position="215"/>
    </location>
</feature>
<dbReference type="GO" id="GO:0000978">
    <property type="term" value="F:RNA polymerase II cis-regulatory region sequence-specific DNA binding"/>
    <property type="evidence" value="ECO:0007669"/>
    <property type="project" value="TreeGrafter"/>
</dbReference>
<dbReference type="PANTHER" id="PTHR23235:SF120">
    <property type="entry name" value="KRUPPEL-LIKE FACTOR 15"/>
    <property type="match status" value="1"/>
</dbReference>
<dbReference type="eggNOG" id="KOG1721">
    <property type="taxonomic scope" value="Eukaryota"/>
</dbReference>
<dbReference type="PROSITE" id="PS00028">
    <property type="entry name" value="ZINC_FINGER_C2H2_1"/>
    <property type="match status" value="2"/>
</dbReference>
<dbReference type="GO" id="GO:0008270">
    <property type="term" value="F:zinc ion binding"/>
    <property type="evidence" value="ECO:0007669"/>
    <property type="project" value="UniProtKB-KW"/>
</dbReference>
<feature type="compositionally biased region" description="Polar residues" evidence="6">
    <location>
        <begin position="131"/>
        <end position="144"/>
    </location>
</feature>
<dbReference type="FunFam" id="3.30.160.60:FF:000072">
    <property type="entry name" value="zinc finger protein 143 isoform X1"/>
    <property type="match status" value="2"/>
</dbReference>
<name>A0A0L0H3R1_SPIPD</name>
<dbReference type="PANTHER" id="PTHR23235">
    <property type="entry name" value="KRUEPPEL-LIKE TRANSCRIPTION FACTOR"/>
    <property type="match status" value="1"/>
</dbReference>
<sequence length="409" mass="44919">MTTLLDWNPTPLSSSHFADFASVGHEQSGFNSGFDLAYQPKDHLASNSNSHGASGNPHSANHSTVSPARNQRPLSPATPITVPPSPVHTEYSSASPPIKSEWAPAPTPIMKDDWVSNVVSRPNKSEWPVTEPTQQSQHAQSHNESSTSTPSSSAAFVPRMMASAHHHHHPHHHNSHPDRVATTSEHYPHPAASISGNGTIPPSHLHLHQPRHQPHYHAVPPYHIWRGLPAGPRGSFGRPLNVVSHMMDPTVGMQMTTTSEQFPHHPAHMMRPPAPLLIPPHATYSHPSYGAGLPTPPPDHPLHPYARGRRMKSWHGNNSASSAGKIFTCTHEGCGKSFKRAEHLNRHSRMHTGERPFPCDEVGCDRRFSRSDNLAAHKRTHLKHKAKAAAQQAQGHTHMGKMVSDMGRF</sequence>
<proteinExistence type="predicted"/>
<dbReference type="STRING" id="645134.A0A0L0H3R1"/>
<feature type="compositionally biased region" description="Low complexity" evidence="6">
    <location>
        <begin position="45"/>
        <end position="59"/>
    </location>
</feature>
<dbReference type="GO" id="GO:0000981">
    <property type="term" value="F:DNA-binding transcription factor activity, RNA polymerase II-specific"/>
    <property type="evidence" value="ECO:0007669"/>
    <property type="project" value="UniProtKB-ARBA"/>
</dbReference>
<dbReference type="OrthoDB" id="6365676at2759"/>
<dbReference type="AlphaFoldDB" id="A0A0L0H3R1"/>
<evidence type="ECO:0000259" key="7">
    <source>
        <dbReference type="PROSITE" id="PS50157"/>
    </source>
</evidence>
<keyword evidence="2" id="KW-0677">Repeat</keyword>
<protein>
    <recommendedName>
        <fullName evidence="7">C2H2-type domain-containing protein</fullName>
    </recommendedName>
</protein>
<dbReference type="OMA" id="MSGLYYQ"/>
<evidence type="ECO:0000313" key="8">
    <source>
        <dbReference type="EMBL" id="KNC96100.1"/>
    </source>
</evidence>
<evidence type="ECO:0000256" key="1">
    <source>
        <dbReference type="ARBA" id="ARBA00022723"/>
    </source>
</evidence>
<gene>
    <name evidence="8" type="ORF">SPPG_08487</name>
</gene>
<accession>A0A0L0H3R1</accession>
<reference evidence="8 9" key="1">
    <citation type="submission" date="2009-08" db="EMBL/GenBank/DDBJ databases">
        <title>The Genome Sequence of Spizellomyces punctatus strain DAOM BR117.</title>
        <authorList>
            <consortium name="The Broad Institute Genome Sequencing Platform"/>
            <person name="Russ C."/>
            <person name="Cuomo C."/>
            <person name="Shea T."/>
            <person name="Young S.K."/>
            <person name="Zeng Q."/>
            <person name="Koehrsen M."/>
            <person name="Haas B."/>
            <person name="Borodovsky M."/>
            <person name="Guigo R."/>
            <person name="Alvarado L."/>
            <person name="Berlin A."/>
            <person name="Bochicchio J."/>
            <person name="Borenstein D."/>
            <person name="Chapman S."/>
            <person name="Chen Z."/>
            <person name="Engels R."/>
            <person name="Freedman E."/>
            <person name="Gellesch M."/>
            <person name="Goldberg J."/>
            <person name="Griggs A."/>
            <person name="Gujja S."/>
            <person name="Heiman D."/>
            <person name="Hepburn T."/>
            <person name="Howarth C."/>
            <person name="Jen D."/>
            <person name="Larson L."/>
            <person name="Lewis B."/>
            <person name="Mehta T."/>
            <person name="Park D."/>
            <person name="Pearson M."/>
            <person name="Roberts A."/>
            <person name="Saif S."/>
            <person name="Shenoy N."/>
            <person name="Sisk P."/>
            <person name="Stolte C."/>
            <person name="Sykes S."/>
            <person name="Thomson T."/>
            <person name="Walk T."/>
            <person name="White J."/>
            <person name="Yandava C."/>
            <person name="Burger G."/>
            <person name="Gray M.W."/>
            <person name="Holland P.W.H."/>
            <person name="King N."/>
            <person name="Lang F.B.F."/>
            <person name="Roger A.J."/>
            <person name="Ruiz-Trillo I."/>
            <person name="Lander E."/>
            <person name="Nusbaum C."/>
        </authorList>
    </citation>
    <scope>NUCLEOTIDE SEQUENCE [LARGE SCALE GENOMIC DNA]</scope>
    <source>
        <strain evidence="8 9">DAOM BR117</strain>
    </source>
</reference>
<keyword evidence="4" id="KW-0862">Zinc</keyword>
<dbReference type="RefSeq" id="XP_016604140.1">
    <property type="nucleotide sequence ID" value="XM_016756640.1"/>
</dbReference>
<dbReference type="SUPFAM" id="SSF57667">
    <property type="entry name" value="beta-beta-alpha zinc fingers"/>
    <property type="match status" value="1"/>
</dbReference>
<evidence type="ECO:0000256" key="6">
    <source>
        <dbReference type="SAM" id="MobiDB-lite"/>
    </source>
</evidence>
<dbReference type="InterPro" id="IPR036236">
    <property type="entry name" value="Znf_C2H2_sf"/>
</dbReference>
<organism evidence="8 9">
    <name type="scientific">Spizellomyces punctatus (strain DAOM BR117)</name>
    <dbReference type="NCBI Taxonomy" id="645134"/>
    <lineage>
        <taxon>Eukaryota</taxon>
        <taxon>Fungi</taxon>
        <taxon>Fungi incertae sedis</taxon>
        <taxon>Chytridiomycota</taxon>
        <taxon>Chytridiomycota incertae sedis</taxon>
        <taxon>Chytridiomycetes</taxon>
        <taxon>Spizellomycetales</taxon>
        <taxon>Spizellomycetaceae</taxon>
        <taxon>Spizellomyces</taxon>
    </lineage>
</organism>
<evidence type="ECO:0000256" key="5">
    <source>
        <dbReference type="PROSITE-ProRule" id="PRU00042"/>
    </source>
</evidence>
<dbReference type="VEuPathDB" id="FungiDB:SPPG_08487"/>
<dbReference type="EMBL" id="KQ257471">
    <property type="protein sequence ID" value="KNC96100.1"/>
    <property type="molecule type" value="Genomic_DNA"/>
</dbReference>
<dbReference type="SMART" id="SM00355">
    <property type="entry name" value="ZnF_C2H2"/>
    <property type="match status" value="2"/>
</dbReference>